<keyword evidence="4" id="KW-0349">Heme</keyword>
<comment type="caution">
    <text evidence="13">The sequence shown here is derived from an EMBL/GenBank/DDBJ whole genome shotgun (WGS) entry which is preliminary data.</text>
</comment>
<evidence type="ECO:0000256" key="9">
    <source>
        <dbReference type="ARBA" id="ARBA00023004"/>
    </source>
</evidence>
<dbReference type="EMBL" id="AWUE01015826">
    <property type="protein sequence ID" value="OMO95521.1"/>
    <property type="molecule type" value="Genomic_DNA"/>
</dbReference>
<keyword evidence="10" id="KW-0503">Monooxygenase</keyword>
<evidence type="ECO:0000313" key="14">
    <source>
        <dbReference type="Proteomes" id="UP000187203"/>
    </source>
</evidence>
<reference evidence="14" key="1">
    <citation type="submission" date="2013-09" db="EMBL/GenBank/DDBJ databases">
        <title>Corchorus olitorius genome sequencing.</title>
        <authorList>
            <person name="Alam M."/>
            <person name="Haque M.S."/>
            <person name="Islam M.S."/>
            <person name="Emdad E.M."/>
            <person name="Islam M.M."/>
            <person name="Ahmed B."/>
            <person name="Halim A."/>
            <person name="Hossen Q.M.M."/>
            <person name="Hossain M.Z."/>
            <person name="Ahmed R."/>
            <person name="Khan M.M."/>
            <person name="Islam R."/>
            <person name="Rashid M.M."/>
            <person name="Khan S.A."/>
            <person name="Rahman M.S."/>
            <person name="Alam M."/>
            <person name="Yahiya A.S."/>
            <person name="Khan M.S."/>
            <person name="Azam M.S."/>
            <person name="Haque T."/>
            <person name="Lashkar M.Z.H."/>
            <person name="Akhand A.I."/>
            <person name="Morshed G."/>
            <person name="Roy S."/>
            <person name="Uddin K.S."/>
            <person name="Rabeya T."/>
            <person name="Hossain A.S."/>
            <person name="Chowdhury A."/>
            <person name="Snigdha A.R."/>
            <person name="Mortoza M.S."/>
            <person name="Matin S.A."/>
            <person name="Hoque S.M.E."/>
            <person name="Islam M.K."/>
            <person name="Roy D.K."/>
            <person name="Haider R."/>
            <person name="Moosa M.M."/>
            <person name="Elias S.M."/>
            <person name="Hasan A.M."/>
            <person name="Jahan S."/>
            <person name="Shafiuddin M."/>
            <person name="Mahmood N."/>
            <person name="Shommy N.S."/>
        </authorList>
    </citation>
    <scope>NUCLEOTIDE SEQUENCE [LARGE SCALE GENOMIC DNA]</scope>
    <source>
        <strain evidence="14">cv. O-4</strain>
    </source>
</reference>
<comment type="cofactor">
    <cofactor evidence="1">
        <name>heme</name>
        <dbReference type="ChEBI" id="CHEBI:30413"/>
    </cofactor>
</comment>
<dbReference type="SUPFAM" id="SSF48264">
    <property type="entry name" value="Cytochrome P450"/>
    <property type="match status" value="1"/>
</dbReference>
<dbReference type="PANTHER" id="PTHR24282:SF148">
    <property type="entry name" value="CYTOCHROME P450 72A15-LIKE"/>
    <property type="match status" value="1"/>
</dbReference>
<keyword evidence="8" id="KW-0560">Oxidoreductase</keyword>
<dbReference type="InterPro" id="IPR050665">
    <property type="entry name" value="Cytochrome_P450_Monooxygen"/>
</dbReference>
<evidence type="ECO:0000256" key="1">
    <source>
        <dbReference type="ARBA" id="ARBA00001971"/>
    </source>
</evidence>
<dbReference type="GO" id="GO:0020037">
    <property type="term" value="F:heme binding"/>
    <property type="evidence" value="ECO:0007669"/>
    <property type="project" value="InterPro"/>
</dbReference>
<evidence type="ECO:0000313" key="13">
    <source>
        <dbReference type="EMBL" id="OMO95521.1"/>
    </source>
</evidence>
<gene>
    <name evidence="13" type="ORF">COLO4_15826</name>
</gene>
<keyword evidence="11 12" id="KW-0472">Membrane</keyword>
<dbReference type="InterPro" id="IPR002401">
    <property type="entry name" value="Cyt_P450_E_grp-I"/>
</dbReference>
<evidence type="ECO:0000256" key="5">
    <source>
        <dbReference type="ARBA" id="ARBA00022692"/>
    </source>
</evidence>
<protein>
    <submittedName>
        <fullName evidence="13">Cytochrome P450</fullName>
    </submittedName>
</protein>
<dbReference type="InterPro" id="IPR036396">
    <property type="entry name" value="Cyt_P450_sf"/>
</dbReference>
<feature type="transmembrane region" description="Helical" evidence="12">
    <location>
        <begin position="6"/>
        <end position="31"/>
    </location>
</feature>
<dbReference type="GO" id="GO:0016705">
    <property type="term" value="F:oxidoreductase activity, acting on paired donors, with incorporation or reduction of molecular oxygen"/>
    <property type="evidence" value="ECO:0007669"/>
    <property type="project" value="InterPro"/>
</dbReference>
<evidence type="ECO:0000256" key="12">
    <source>
        <dbReference type="SAM" id="Phobius"/>
    </source>
</evidence>
<evidence type="ECO:0000256" key="4">
    <source>
        <dbReference type="ARBA" id="ARBA00022617"/>
    </source>
</evidence>
<keyword evidence="14" id="KW-1185">Reference proteome</keyword>
<dbReference type="GO" id="GO:0016020">
    <property type="term" value="C:membrane"/>
    <property type="evidence" value="ECO:0007669"/>
    <property type="project" value="UniProtKB-SubCell"/>
</dbReference>
<dbReference type="Pfam" id="PF00067">
    <property type="entry name" value="p450"/>
    <property type="match status" value="1"/>
</dbReference>
<evidence type="ECO:0000256" key="11">
    <source>
        <dbReference type="ARBA" id="ARBA00023136"/>
    </source>
</evidence>
<evidence type="ECO:0000256" key="3">
    <source>
        <dbReference type="ARBA" id="ARBA00010617"/>
    </source>
</evidence>
<evidence type="ECO:0000256" key="10">
    <source>
        <dbReference type="ARBA" id="ARBA00023033"/>
    </source>
</evidence>
<dbReference type="GO" id="GO:0005506">
    <property type="term" value="F:iron ion binding"/>
    <property type="evidence" value="ECO:0007669"/>
    <property type="project" value="InterPro"/>
</dbReference>
<dbReference type="STRING" id="93759.A0A1R3JL21"/>
<organism evidence="13 14">
    <name type="scientific">Corchorus olitorius</name>
    <dbReference type="NCBI Taxonomy" id="93759"/>
    <lineage>
        <taxon>Eukaryota</taxon>
        <taxon>Viridiplantae</taxon>
        <taxon>Streptophyta</taxon>
        <taxon>Embryophyta</taxon>
        <taxon>Tracheophyta</taxon>
        <taxon>Spermatophyta</taxon>
        <taxon>Magnoliopsida</taxon>
        <taxon>eudicotyledons</taxon>
        <taxon>Gunneridae</taxon>
        <taxon>Pentapetalae</taxon>
        <taxon>rosids</taxon>
        <taxon>malvids</taxon>
        <taxon>Malvales</taxon>
        <taxon>Malvaceae</taxon>
        <taxon>Grewioideae</taxon>
        <taxon>Apeibeae</taxon>
        <taxon>Corchorus</taxon>
    </lineage>
</organism>
<dbReference type="GO" id="GO:0004497">
    <property type="term" value="F:monooxygenase activity"/>
    <property type="evidence" value="ECO:0007669"/>
    <property type="project" value="UniProtKB-KW"/>
</dbReference>
<keyword evidence="5 12" id="KW-0812">Transmembrane</keyword>
<evidence type="ECO:0000256" key="7">
    <source>
        <dbReference type="ARBA" id="ARBA00022989"/>
    </source>
</evidence>
<evidence type="ECO:0000256" key="2">
    <source>
        <dbReference type="ARBA" id="ARBA00004167"/>
    </source>
</evidence>
<keyword evidence="6" id="KW-0479">Metal-binding</keyword>
<evidence type="ECO:0000256" key="8">
    <source>
        <dbReference type="ARBA" id="ARBA00023002"/>
    </source>
</evidence>
<accession>A0A1R3JL21</accession>
<sequence length="378" mass="43529">MEDSIFINTLVASIATVFVYSVLKILYFVWWRPKRVEKYFRQQGVKGTSYKLFLGDTKDLVKSAMEAWSKPMALTHHIVPRVEPFIHQMVQKYGKICMCWKETTPSLIVADTELMKLVLANKNGHFVRLPSNPLVDLLQMGVISLDGQKWAKRRRIITPAFHFEKLKEMIPAFATSCSNLVERWTKLVSPEGSYELDVSAEFHNVAVDVLSRTVFGSSYEEGKKIFQLQKEQTVLAVEAYQSFYIPGFRFIPTRKNRKRYDLDRGIKTTLRAMIHKKEQAIKNGEFLGNDLLGLLLQCKEQSDSDMTVEDVIEECKLFYFAGQETTANLLTWTLITLSMYPDWQQKARQEVLQICGKGNIPTAENISHLKIVSMLFCK</sequence>
<dbReference type="PANTHER" id="PTHR24282">
    <property type="entry name" value="CYTOCHROME P450 FAMILY MEMBER"/>
    <property type="match status" value="1"/>
</dbReference>
<comment type="subcellular location">
    <subcellularLocation>
        <location evidence="2">Membrane</location>
        <topology evidence="2">Single-pass membrane protein</topology>
    </subcellularLocation>
</comment>
<keyword evidence="9" id="KW-0408">Iron</keyword>
<keyword evidence="7 12" id="KW-1133">Transmembrane helix</keyword>
<dbReference type="Gene3D" id="1.10.630.10">
    <property type="entry name" value="Cytochrome P450"/>
    <property type="match status" value="1"/>
</dbReference>
<dbReference type="InterPro" id="IPR001128">
    <property type="entry name" value="Cyt_P450"/>
</dbReference>
<dbReference type="PRINTS" id="PR00463">
    <property type="entry name" value="EP450I"/>
</dbReference>
<dbReference type="AlphaFoldDB" id="A0A1R3JL21"/>
<evidence type="ECO:0000256" key="6">
    <source>
        <dbReference type="ARBA" id="ARBA00022723"/>
    </source>
</evidence>
<dbReference type="Proteomes" id="UP000187203">
    <property type="component" value="Unassembled WGS sequence"/>
</dbReference>
<dbReference type="OrthoDB" id="1470350at2759"/>
<comment type="similarity">
    <text evidence="3">Belongs to the cytochrome P450 family.</text>
</comment>
<name>A0A1R3JL21_9ROSI</name>
<proteinExistence type="inferred from homology"/>